<evidence type="ECO:0000256" key="6">
    <source>
        <dbReference type="ARBA" id="ARBA00023180"/>
    </source>
</evidence>
<dbReference type="PRINTS" id="PR00734">
    <property type="entry name" value="GLHYDRLASE7"/>
</dbReference>
<keyword evidence="4 11" id="KW-0378">Hydrolase</keyword>
<evidence type="ECO:0000256" key="4">
    <source>
        <dbReference type="ARBA" id="ARBA00022801"/>
    </source>
</evidence>
<keyword evidence="6" id="KW-0325">Glycoprotein</keyword>
<evidence type="ECO:0000256" key="9">
    <source>
        <dbReference type="ARBA" id="ARBA00023326"/>
    </source>
</evidence>
<keyword evidence="9" id="KW-0624">Polysaccharide degradation</keyword>
<sequence>MLLVFLVVSGLSQGAGTAETHLKITWQKCTKSGCSNQQGGIVVDSEWREVVDASGKSCLRDGNSWDSSVCDGEADCSTKCRLNGFNYADIGVTTTGSTVRLPFVTPKGDVGSRVYLYDESGGQYVLFKPINKEFTFDIETSTLACGINGALYFVEMDADGGTSKYPRNTAGAKYGTGYCDAQCPKDGKFIGNNANVGRKYGSCCFEWDIWEANAYATQFAAHPCGVSTAAYVCQSDCNQCDTSGCAWNHYRIGDHDYYGKGKKVNTNSKFTVVTQFISDNGQDSGNLREVRRLYVQGGKVIANNIKTYVDYKFDSINDQYCDLTSGDQAYKQRGGDGAFTKSFQRGQVLAMSIWTDGSMQWLDAGDAGPCTDPGGKDALVSANKNAYVEYSNIKFGDIDTTY</sequence>
<comment type="similarity">
    <text evidence="2">Belongs to the glycosyl hydrolase 7 (cellulase C) family.</text>
</comment>
<organism evidence="11">
    <name type="scientific">uncultured symbiotic protist of Cryptocercus punctulatus</name>
    <dbReference type="NCBI Taxonomy" id="403662"/>
    <lineage>
        <taxon>Eukaryota</taxon>
        <taxon>environmental samples</taxon>
    </lineage>
</organism>
<keyword evidence="7" id="KW-0119">Carbohydrate metabolism</keyword>
<dbReference type="Gene3D" id="2.70.100.10">
    <property type="entry name" value="Glycoside hydrolase, family 7, domain"/>
    <property type="match status" value="1"/>
</dbReference>
<dbReference type="GO" id="GO:0030245">
    <property type="term" value="P:cellulose catabolic process"/>
    <property type="evidence" value="ECO:0007669"/>
    <property type="project" value="UniProtKB-KW"/>
</dbReference>
<accession>A4UX53</accession>
<dbReference type="CDD" id="cd07999">
    <property type="entry name" value="GH7_CBH_EG"/>
    <property type="match status" value="1"/>
</dbReference>
<evidence type="ECO:0000313" key="11">
    <source>
        <dbReference type="EMBL" id="BAF57463.1"/>
    </source>
</evidence>
<dbReference type="CAZy" id="GH7">
    <property type="family name" value="Glycoside Hydrolase Family 7"/>
</dbReference>
<proteinExistence type="evidence at transcript level"/>
<dbReference type="PANTHER" id="PTHR33753:SF1">
    <property type="entry name" value="ENDO-BETA-1,4-GLUCANASE CELB"/>
    <property type="match status" value="1"/>
</dbReference>
<evidence type="ECO:0000256" key="1">
    <source>
        <dbReference type="ARBA" id="ARBA00000966"/>
    </source>
</evidence>
<comment type="catalytic activity">
    <reaction evidence="1">
        <text>Endohydrolysis of (1-&gt;4)-beta-D-glucosidic linkages in cellulose, lichenin and cereal beta-D-glucans.</text>
        <dbReference type="EC" id="3.2.1.4"/>
    </reaction>
</comment>
<dbReference type="InterPro" id="IPR001722">
    <property type="entry name" value="Glyco_hydro_7"/>
</dbReference>
<evidence type="ECO:0000256" key="7">
    <source>
        <dbReference type="ARBA" id="ARBA00023277"/>
    </source>
</evidence>
<evidence type="ECO:0000256" key="3">
    <source>
        <dbReference type="ARBA" id="ARBA00012601"/>
    </source>
</evidence>
<evidence type="ECO:0000256" key="10">
    <source>
        <dbReference type="SAM" id="SignalP"/>
    </source>
</evidence>
<evidence type="ECO:0000256" key="8">
    <source>
        <dbReference type="ARBA" id="ARBA00023295"/>
    </source>
</evidence>
<keyword evidence="5" id="KW-0136">Cellulose degradation</keyword>
<dbReference type="EMBL" id="AB274704">
    <property type="protein sequence ID" value="BAF57463.1"/>
    <property type="molecule type" value="mRNA"/>
</dbReference>
<feature type="chain" id="PRO_5002674851" description="cellulase" evidence="10">
    <location>
        <begin position="18"/>
        <end position="402"/>
    </location>
</feature>
<name>A4UX53_9EUKA</name>
<feature type="signal peptide" evidence="10">
    <location>
        <begin position="1"/>
        <end position="17"/>
    </location>
</feature>
<reference evidence="11" key="1">
    <citation type="journal article" date="2010" name="PLoS ONE">
        <title>Phylogenetic analysis of cellulolytic enzyme genes from representative lineages of termites and a related cockroach.</title>
        <authorList>
            <person name="Todaka N."/>
            <person name="Inoue T."/>
            <person name="Saita K."/>
            <person name="Ohkuma M."/>
            <person name="Nalepa C.A."/>
            <person name="Lenz M."/>
            <person name="Kudo T."/>
            <person name="Moriya S."/>
        </authorList>
    </citation>
    <scope>NUCLEOTIDE SEQUENCE</scope>
</reference>
<dbReference type="InterPro" id="IPR013320">
    <property type="entry name" value="ConA-like_dom_sf"/>
</dbReference>
<dbReference type="GO" id="GO:0008810">
    <property type="term" value="F:cellulase activity"/>
    <property type="evidence" value="ECO:0007669"/>
    <property type="project" value="UniProtKB-EC"/>
</dbReference>
<dbReference type="EC" id="3.2.1.4" evidence="3"/>
<evidence type="ECO:0000256" key="5">
    <source>
        <dbReference type="ARBA" id="ARBA00023001"/>
    </source>
</evidence>
<dbReference type="PANTHER" id="PTHR33753">
    <property type="entry name" value="1,4-BETA-D-GLUCAN CELLOBIOHYDROLASE B"/>
    <property type="match status" value="1"/>
</dbReference>
<protein>
    <recommendedName>
        <fullName evidence="3">cellulase</fullName>
        <ecNumber evidence="3">3.2.1.4</ecNumber>
    </recommendedName>
</protein>
<dbReference type="InterPro" id="IPR037019">
    <property type="entry name" value="Glyco_hydro_7_sf"/>
</dbReference>
<dbReference type="Pfam" id="PF00840">
    <property type="entry name" value="Glyco_hydro_7"/>
    <property type="match status" value="1"/>
</dbReference>
<keyword evidence="10" id="KW-0732">Signal</keyword>
<dbReference type="AlphaFoldDB" id="A4UX53"/>
<keyword evidence="8" id="KW-0326">Glycosidase</keyword>
<evidence type="ECO:0000256" key="2">
    <source>
        <dbReference type="ARBA" id="ARBA00006044"/>
    </source>
</evidence>
<dbReference type="SUPFAM" id="SSF49899">
    <property type="entry name" value="Concanavalin A-like lectins/glucanases"/>
    <property type="match status" value="1"/>
</dbReference>